<dbReference type="InterPro" id="IPR003593">
    <property type="entry name" value="AAA+_ATPase"/>
</dbReference>
<dbReference type="CDD" id="cd00267">
    <property type="entry name" value="ABC_ATPase"/>
    <property type="match status" value="1"/>
</dbReference>
<protein>
    <recommendedName>
        <fullName evidence="3">ABC transporter domain-containing protein</fullName>
    </recommendedName>
</protein>
<evidence type="ECO:0000313" key="5">
    <source>
        <dbReference type="Proteomes" id="UP000036449"/>
    </source>
</evidence>
<name>A0A0J6TED9_9HYPH</name>
<gene>
    <name evidence="4" type="ORF">VQ03_04100</name>
</gene>
<feature type="domain" description="ABC transporter" evidence="3">
    <location>
        <begin position="2"/>
        <end position="206"/>
    </location>
</feature>
<proteinExistence type="predicted"/>
<dbReference type="SUPFAM" id="SSF52540">
    <property type="entry name" value="P-loop containing nucleoside triphosphate hydrolases"/>
    <property type="match status" value="1"/>
</dbReference>
<reference evidence="4 5" key="1">
    <citation type="submission" date="2015-03" db="EMBL/GenBank/DDBJ databases">
        <title>Genome sequencing of Methylobacterium tarhaniae DSM 25844.</title>
        <authorList>
            <person name="Chaudhry V."/>
            <person name="Patil P.B."/>
        </authorList>
    </citation>
    <scope>NUCLEOTIDE SEQUENCE [LARGE SCALE GENOMIC DNA]</scope>
    <source>
        <strain evidence="4 5">DSM 25844</strain>
    </source>
</reference>
<dbReference type="PATRIC" id="fig|1187852.3.peg.3365"/>
<evidence type="ECO:0000259" key="3">
    <source>
        <dbReference type="PROSITE" id="PS50893"/>
    </source>
</evidence>
<dbReference type="GO" id="GO:0005524">
    <property type="term" value="F:ATP binding"/>
    <property type="evidence" value="ECO:0007669"/>
    <property type="project" value="UniProtKB-KW"/>
</dbReference>
<keyword evidence="5" id="KW-1185">Reference proteome</keyword>
<evidence type="ECO:0000313" key="4">
    <source>
        <dbReference type="EMBL" id="KMO44277.1"/>
    </source>
</evidence>
<keyword evidence="1" id="KW-0547">Nucleotide-binding</keyword>
<dbReference type="SMART" id="SM00382">
    <property type="entry name" value="AAA"/>
    <property type="match status" value="1"/>
</dbReference>
<keyword evidence="2" id="KW-0067">ATP-binding</keyword>
<sequence>MLRIESLRRGRFGPFDLALAPGEACAVVGPSGAGKSVFLRMVADLDPSEGRVSLDGIDREAVPAPLWRRRVTYLAAEAGWWAESVAGHFSADAPSRLGPEREALRLPPEVFGWPVARLSTGERQRLALLRALSGGPRVLLLDEPTASLDPDSVRGAEAVIEARRAAGLIVVLVSHDPAQVARLASRRLAVADGQAIPSATIPSATIPSG</sequence>
<dbReference type="GO" id="GO:0016887">
    <property type="term" value="F:ATP hydrolysis activity"/>
    <property type="evidence" value="ECO:0007669"/>
    <property type="project" value="InterPro"/>
</dbReference>
<dbReference type="EMBL" id="LABZ01000024">
    <property type="protein sequence ID" value="KMO44277.1"/>
    <property type="molecule type" value="Genomic_DNA"/>
</dbReference>
<dbReference type="OrthoDB" id="9802264at2"/>
<evidence type="ECO:0000256" key="1">
    <source>
        <dbReference type="ARBA" id="ARBA00022741"/>
    </source>
</evidence>
<dbReference type="InterPro" id="IPR003439">
    <property type="entry name" value="ABC_transporter-like_ATP-bd"/>
</dbReference>
<dbReference type="PANTHER" id="PTHR43119:SF1">
    <property type="entry name" value="ABC TRANSPORTER DOMAIN-CONTAINING PROTEIN"/>
    <property type="match status" value="1"/>
</dbReference>
<dbReference type="PROSITE" id="PS50893">
    <property type="entry name" value="ABC_TRANSPORTER_2"/>
    <property type="match status" value="1"/>
</dbReference>
<dbReference type="Proteomes" id="UP000036449">
    <property type="component" value="Unassembled WGS sequence"/>
</dbReference>
<organism evidence="4 5">
    <name type="scientific">Methylobacterium tarhaniae</name>
    <dbReference type="NCBI Taxonomy" id="1187852"/>
    <lineage>
        <taxon>Bacteria</taxon>
        <taxon>Pseudomonadati</taxon>
        <taxon>Pseudomonadota</taxon>
        <taxon>Alphaproteobacteria</taxon>
        <taxon>Hyphomicrobiales</taxon>
        <taxon>Methylobacteriaceae</taxon>
        <taxon>Methylobacterium</taxon>
    </lineage>
</organism>
<dbReference type="InterPro" id="IPR027417">
    <property type="entry name" value="P-loop_NTPase"/>
</dbReference>
<accession>A0A0J6TED9</accession>
<dbReference type="PANTHER" id="PTHR43119">
    <property type="entry name" value="ABC TRANSPORT PROTEIN ATP-BINDING COMPONENT-RELATED"/>
    <property type="match status" value="1"/>
</dbReference>
<dbReference type="Gene3D" id="3.40.50.300">
    <property type="entry name" value="P-loop containing nucleotide triphosphate hydrolases"/>
    <property type="match status" value="1"/>
</dbReference>
<comment type="caution">
    <text evidence="4">The sequence shown here is derived from an EMBL/GenBank/DDBJ whole genome shotgun (WGS) entry which is preliminary data.</text>
</comment>
<evidence type="ECO:0000256" key="2">
    <source>
        <dbReference type="ARBA" id="ARBA00022840"/>
    </source>
</evidence>
<dbReference type="AlphaFoldDB" id="A0A0J6TED9"/>
<dbReference type="Pfam" id="PF00005">
    <property type="entry name" value="ABC_tran"/>
    <property type="match status" value="1"/>
</dbReference>
<dbReference type="RefSeq" id="WP_048449595.1">
    <property type="nucleotide sequence ID" value="NZ_JBNNPJ010000055.1"/>
</dbReference>